<dbReference type="Pfam" id="PF00201">
    <property type="entry name" value="UDPGT"/>
    <property type="match status" value="1"/>
</dbReference>
<dbReference type="RefSeq" id="WP_090559682.1">
    <property type="nucleotide sequence ID" value="NZ_FNRA01000014.1"/>
</dbReference>
<sequence>MNEALYGKKILFATVPSDGHINPLTGLAKYLKEAGCDVRWYTSRIFEEKLKRLSIPLYIFTKALDINPINLEYIFPEREYITDQPEKLNFDLINIFAKRSSEYYADIKTIYGTFPFDLMICDSMFSAIPFVKAKMNIPVVSVGMVPLATDSVDLASYGMALTPAATASQHAEYARLRDFVSTVLFKRSIDVYEAILRENDIEIERAILFDLLIRQSDLYLQIGVPGFEYKRSDLGDNIRFVGTMMPYSNKKENRTWFDERVLKYDKTVLVTQGTAESDLKNILEPTLEALKDTDTLVIVTTGGNGTLALREKYKSSNLIIESYIPFDEVMPYASLCITNGGYMTTLLSITHKLPIITSGIHGGKNEVGTRVAYFNCGINLNVEIPASEAIRDAVQEILSNYTYKSHVSQLSDELKKYDAYQLSASYIAELLNENVVLPGK</sequence>
<evidence type="ECO:0000313" key="2">
    <source>
        <dbReference type="Proteomes" id="UP000198850"/>
    </source>
</evidence>
<gene>
    <name evidence="1" type="ORF">SAMN05443550_11457</name>
</gene>
<keyword evidence="1" id="KW-0808">Transferase</keyword>
<dbReference type="AlphaFoldDB" id="A0A1H4H897"/>
<dbReference type="STRING" id="425514.SAMN05443550_11457"/>
<dbReference type="PANTHER" id="PTHR48050">
    <property type="entry name" value="STEROL 3-BETA-GLUCOSYLTRANSFERASE"/>
    <property type="match status" value="1"/>
</dbReference>
<name>A0A1H4H897_9SPHI</name>
<dbReference type="EMBL" id="FNRA01000014">
    <property type="protein sequence ID" value="SEB18067.1"/>
    <property type="molecule type" value="Genomic_DNA"/>
</dbReference>
<evidence type="ECO:0000313" key="1">
    <source>
        <dbReference type="EMBL" id="SEB18067.1"/>
    </source>
</evidence>
<dbReference type="PANTHER" id="PTHR48050:SF13">
    <property type="entry name" value="STEROL 3-BETA-GLUCOSYLTRANSFERASE UGT80A2"/>
    <property type="match status" value="1"/>
</dbReference>
<proteinExistence type="predicted"/>
<dbReference type="GO" id="GO:0017000">
    <property type="term" value="P:antibiotic biosynthetic process"/>
    <property type="evidence" value="ECO:0007669"/>
    <property type="project" value="UniProtKB-ARBA"/>
</dbReference>
<protein>
    <submittedName>
        <fullName evidence="1">Glycosyltransferase, MGT family</fullName>
    </submittedName>
</protein>
<dbReference type="InterPro" id="IPR002213">
    <property type="entry name" value="UDP_glucos_trans"/>
</dbReference>
<dbReference type="Proteomes" id="UP000198850">
    <property type="component" value="Unassembled WGS sequence"/>
</dbReference>
<reference evidence="1 2" key="1">
    <citation type="submission" date="2016-10" db="EMBL/GenBank/DDBJ databases">
        <authorList>
            <person name="de Groot N.N."/>
        </authorList>
    </citation>
    <scope>NUCLEOTIDE SEQUENCE [LARGE SCALE GENOMIC DNA]</scope>
    <source>
        <strain evidence="1 2">DSM 19033</strain>
    </source>
</reference>
<dbReference type="CDD" id="cd03784">
    <property type="entry name" value="GT1_Gtf-like"/>
    <property type="match status" value="1"/>
</dbReference>
<dbReference type="SUPFAM" id="SSF53756">
    <property type="entry name" value="UDP-Glycosyltransferase/glycogen phosphorylase"/>
    <property type="match status" value="1"/>
</dbReference>
<accession>A0A1H4H897</accession>
<dbReference type="GO" id="GO:0008194">
    <property type="term" value="F:UDP-glycosyltransferase activity"/>
    <property type="evidence" value="ECO:0007669"/>
    <property type="project" value="InterPro"/>
</dbReference>
<dbReference type="InterPro" id="IPR050426">
    <property type="entry name" value="Glycosyltransferase_28"/>
</dbReference>
<dbReference type="Gene3D" id="3.40.50.2000">
    <property type="entry name" value="Glycogen Phosphorylase B"/>
    <property type="match status" value="2"/>
</dbReference>
<organism evidence="1 2">
    <name type="scientific">Pedobacter hartonius</name>
    <dbReference type="NCBI Taxonomy" id="425514"/>
    <lineage>
        <taxon>Bacteria</taxon>
        <taxon>Pseudomonadati</taxon>
        <taxon>Bacteroidota</taxon>
        <taxon>Sphingobacteriia</taxon>
        <taxon>Sphingobacteriales</taxon>
        <taxon>Sphingobacteriaceae</taxon>
        <taxon>Pedobacter</taxon>
    </lineage>
</organism>
<dbReference type="OrthoDB" id="6620093at2"/>
<keyword evidence="2" id="KW-1185">Reference proteome</keyword>